<dbReference type="Proteomes" id="UP000321328">
    <property type="component" value="Unassembled WGS sequence"/>
</dbReference>
<proteinExistence type="predicted"/>
<evidence type="ECO:0000313" key="2">
    <source>
        <dbReference type="Proteomes" id="UP000321328"/>
    </source>
</evidence>
<dbReference type="AlphaFoldDB" id="A0A511CZD7"/>
<name>A0A511CZD7_9PSEU</name>
<dbReference type="STRING" id="1123024.GCA_000423625_02385"/>
<evidence type="ECO:0000313" key="1">
    <source>
        <dbReference type="EMBL" id="GEL17905.1"/>
    </source>
</evidence>
<protein>
    <submittedName>
        <fullName evidence="1">Uncharacterized protein</fullName>
    </submittedName>
</protein>
<dbReference type="RefSeq" id="WP_028930196.1">
    <property type="nucleotide sequence ID" value="NZ_AUII01000009.1"/>
</dbReference>
<keyword evidence="2" id="KW-1185">Reference proteome</keyword>
<organism evidence="1 2">
    <name type="scientific">Pseudonocardia asaccharolytica DSM 44247 = NBRC 16224</name>
    <dbReference type="NCBI Taxonomy" id="1123024"/>
    <lineage>
        <taxon>Bacteria</taxon>
        <taxon>Bacillati</taxon>
        <taxon>Actinomycetota</taxon>
        <taxon>Actinomycetes</taxon>
        <taxon>Pseudonocardiales</taxon>
        <taxon>Pseudonocardiaceae</taxon>
        <taxon>Pseudonocardia</taxon>
    </lineage>
</organism>
<reference evidence="1 2" key="1">
    <citation type="submission" date="2019-07" db="EMBL/GenBank/DDBJ databases">
        <title>Whole genome shotgun sequence of Pseudonocardia asaccharolytica NBRC 16224.</title>
        <authorList>
            <person name="Hosoyama A."/>
            <person name="Uohara A."/>
            <person name="Ohji S."/>
            <person name="Ichikawa N."/>
        </authorList>
    </citation>
    <scope>NUCLEOTIDE SEQUENCE [LARGE SCALE GENOMIC DNA]</scope>
    <source>
        <strain evidence="1 2">NBRC 16224</strain>
    </source>
</reference>
<gene>
    <name evidence="1" type="ORF">PA7_17420</name>
</gene>
<accession>A0A511CZD7</accession>
<sequence>MTPTDRVWRSVLDDPLAALESGLPPTDLQTLLIDVARSRARRVSPARVLQRWRDDRFVRPSTTDPRQLAALEARLWELLPGAFAGVELSPVAPLGVCSAVATVDQNRVVTTVRGTEVVSDPTNALAVEAARRRAAGERSSRVDLAACHRVLRAQAFDGPGLAAHFRLFALVSSTRDRGSGTVEAQMLRDHLAVWSTVLAECVPRRRPRLTVTWFGARPVAERFHDAVLPALAARSPMVRVEEDPARTHGRGYYAGAAVGIRAHNGTDEIDLGDGGLTTWTASLLGDAKERCMVSCMSTERLAALSGAKPVA</sequence>
<comment type="caution">
    <text evidence="1">The sequence shown here is derived from an EMBL/GenBank/DDBJ whole genome shotgun (WGS) entry which is preliminary data.</text>
</comment>
<dbReference type="EMBL" id="BJVI01000013">
    <property type="protein sequence ID" value="GEL17905.1"/>
    <property type="molecule type" value="Genomic_DNA"/>
</dbReference>